<organism evidence="1 2">
    <name type="scientific">Paxillus rubicundulus Ve08.2h10</name>
    <dbReference type="NCBI Taxonomy" id="930991"/>
    <lineage>
        <taxon>Eukaryota</taxon>
        <taxon>Fungi</taxon>
        <taxon>Dikarya</taxon>
        <taxon>Basidiomycota</taxon>
        <taxon>Agaricomycotina</taxon>
        <taxon>Agaricomycetes</taxon>
        <taxon>Agaricomycetidae</taxon>
        <taxon>Boletales</taxon>
        <taxon>Paxilineae</taxon>
        <taxon>Paxillaceae</taxon>
        <taxon>Paxillus</taxon>
    </lineage>
</organism>
<evidence type="ECO:0000313" key="1">
    <source>
        <dbReference type="EMBL" id="KIK82193.1"/>
    </source>
</evidence>
<reference evidence="2" key="2">
    <citation type="submission" date="2015-01" db="EMBL/GenBank/DDBJ databases">
        <title>Evolutionary Origins and Diversification of the Mycorrhizal Mutualists.</title>
        <authorList>
            <consortium name="DOE Joint Genome Institute"/>
            <consortium name="Mycorrhizal Genomics Consortium"/>
            <person name="Kohler A."/>
            <person name="Kuo A."/>
            <person name="Nagy L.G."/>
            <person name="Floudas D."/>
            <person name="Copeland A."/>
            <person name="Barry K.W."/>
            <person name="Cichocki N."/>
            <person name="Veneault-Fourrey C."/>
            <person name="LaButti K."/>
            <person name="Lindquist E.A."/>
            <person name="Lipzen A."/>
            <person name="Lundell T."/>
            <person name="Morin E."/>
            <person name="Murat C."/>
            <person name="Riley R."/>
            <person name="Ohm R."/>
            <person name="Sun H."/>
            <person name="Tunlid A."/>
            <person name="Henrissat B."/>
            <person name="Grigoriev I.V."/>
            <person name="Hibbett D.S."/>
            <person name="Martin F."/>
        </authorList>
    </citation>
    <scope>NUCLEOTIDE SEQUENCE [LARGE SCALE GENOMIC DNA]</scope>
    <source>
        <strain evidence="2">Ve08.2h10</strain>
    </source>
</reference>
<reference evidence="1 2" key="1">
    <citation type="submission" date="2014-04" db="EMBL/GenBank/DDBJ databases">
        <authorList>
            <consortium name="DOE Joint Genome Institute"/>
            <person name="Kuo A."/>
            <person name="Kohler A."/>
            <person name="Jargeat P."/>
            <person name="Nagy L.G."/>
            <person name="Floudas D."/>
            <person name="Copeland A."/>
            <person name="Barry K.W."/>
            <person name="Cichocki N."/>
            <person name="Veneault-Fourrey C."/>
            <person name="LaButti K."/>
            <person name="Lindquist E.A."/>
            <person name="Lipzen A."/>
            <person name="Lundell T."/>
            <person name="Morin E."/>
            <person name="Murat C."/>
            <person name="Sun H."/>
            <person name="Tunlid A."/>
            <person name="Henrissat B."/>
            <person name="Grigoriev I.V."/>
            <person name="Hibbett D.S."/>
            <person name="Martin F."/>
            <person name="Nordberg H.P."/>
            <person name="Cantor M.N."/>
            <person name="Hua S.X."/>
        </authorList>
    </citation>
    <scope>NUCLEOTIDE SEQUENCE [LARGE SCALE GENOMIC DNA]</scope>
    <source>
        <strain evidence="1 2">Ve08.2h10</strain>
    </source>
</reference>
<evidence type="ECO:0000313" key="2">
    <source>
        <dbReference type="Proteomes" id="UP000054538"/>
    </source>
</evidence>
<dbReference type="InParanoid" id="A0A0D0D2A8"/>
<feature type="non-terminal residue" evidence="1">
    <location>
        <position position="1"/>
    </location>
</feature>
<protein>
    <submittedName>
        <fullName evidence="1">Uncharacterized protein</fullName>
    </submittedName>
</protein>
<dbReference type="AlphaFoldDB" id="A0A0D0D2A8"/>
<gene>
    <name evidence="1" type="ORF">PAXRUDRAFT_128194</name>
</gene>
<keyword evidence="2" id="KW-1185">Reference proteome</keyword>
<proteinExistence type="predicted"/>
<dbReference type="EMBL" id="KN825664">
    <property type="protein sequence ID" value="KIK82193.1"/>
    <property type="molecule type" value="Genomic_DNA"/>
</dbReference>
<dbReference type="OrthoDB" id="3359487at2759"/>
<dbReference type="Proteomes" id="UP000054538">
    <property type="component" value="Unassembled WGS sequence"/>
</dbReference>
<accession>A0A0D0D2A8</accession>
<dbReference type="HOGENOM" id="CLU_009123_4_3_1"/>
<name>A0A0D0D2A8_9AGAM</name>
<feature type="non-terminal residue" evidence="1">
    <location>
        <position position="128"/>
    </location>
</feature>
<sequence length="128" mass="15176">YYELMDSSDVYRIAMVLHPHHKLQYFQQANWEQDWINTAEELVREEYEHTYKSVADDSDRAQVLDKSAQTNNGTKKKPINFFDNLAALTPPKCADLRSEIDQYLSNDVEHLTNLLLWCYEHRGQYPHL</sequence>